<dbReference type="InterPro" id="IPR032675">
    <property type="entry name" value="LRR_dom_sf"/>
</dbReference>
<dbReference type="PROSITE" id="PS51257">
    <property type="entry name" value="PROKAR_LIPOPROTEIN"/>
    <property type="match status" value="1"/>
</dbReference>
<dbReference type="SMART" id="SM00256">
    <property type="entry name" value="FBOX"/>
    <property type="match status" value="1"/>
</dbReference>
<reference evidence="3 4" key="2">
    <citation type="submission" date="2018-09" db="EMBL/GenBank/DDBJ databases">
        <title>A high-quality reference genome of wild soybean provides a powerful tool to mine soybean genomes.</title>
        <authorList>
            <person name="Xie M."/>
            <person name="Chung C.Y.L."/>
            <person name="Li M.-W."/>
            <person name="Wong F.-L."/>
            <person name="Chan T.-F."/>
            <person name="Lam H.-M."/>
        </authorList>
    </citation>
    <scope>NUCLEOTIDE SEQUENCE [LARGE SCALE GENOMIC DNA]</scope>
    <source>
        <strain evidence="4">cv. W05</strain>
        <tissue evidence="3">Hypocotyl of etiolated seedlings</tissue>
    </source>
</reference>
<dbReference type="EMBL" id="KN665325">
    <property type="protein sequence ID" value="KHN09287.1"/>
    <property type="molecule type" value="Genomic_DNA"/>
</dbReference>
<dbReference type="SUPFAM" id="SSF52047">
    <property type="entry name" value="RNI-like"/>
    <property type="match status" value="1"/>
</dbReference>
<keyword evidence="4" id="KW-1185">Reference proteome</keyword>
<dbReference type="Pfam" id="PF05641">
    <property type="entry name" value="Agenet"/>
    <property type="match status" value="2"/>
</dbReference>
<dbReference type="SUPFAM" id="SSF81383">
    <property type="entry name" value="F-box domain"/>
    <property type="match status" value="1"/>
</dbReference>
<reference evidence="2" key="1">
    <citation type="submission" date="2014-07" db="EMBL/GenBank/DDBJ databases">
        <title>Identification of a novel salt tolerance gene in wild soybean by whole-genome sequencing.</title>
        <authorList>
            <person name="Lam H.-M."/>
            <person name="Qi X."/>
            <person name="Li M.-W."/>
            <person name="Liu X."/>
            <person name="Xie M."/>
            <person name="Ni M."/>
            <person name="Xu X."/>
        </authorList>
    </citation>
    <scope>NUCLEOTIDE SEQUENCE [LARGE SCALE GENOMIC DNA]</scope>
    <source>
        <tissue evidence="2">Root</tissue>
    </source>
</reference>
<dbReference type="Gramene" id="XM_028351196.1">
    <property type="protein sequence ID" value="XP_028206997.1"/>
    <property type="gene ID" value="LOC114390455"/>
</dbReference>
<dbReference type="PANTHER" id="PTHR31900">
    <property type="entry name" value="F-BOX/RNI SUPERFAMILY PROTEIN-RELATED"/>
    <property type="match status" value="1"/>
</dbReference>
<dbReference type="CDD" id="cd22160">
    <property type="entry name" value="F-box_AtFBL13-like"/>
    <property type="match status" value="1"/>
</dbReference>
<dbReference type="InterPro" id="IPR036047">
    <property type="entry name" value="F-box-like_dom_sf"/>
</dbReference>
<organism evidence="2">
    <name type="scientific">Glycine soja</name>
    <name type="common">Wild soybean</name>
    <dbReference type="NCBI Taxonomy" id="3848"/>
    <lineage>
        <taxon>Eukaryota</taxon>
        <taxon>Viridiplantae</taxon>
        <taxon>Streptophyta</taxon>
        <taxon>Embryophyta</taxon>
        <taxon>Tracheophyta</taxon>
        <taxon>Spermatophyta</taxon>
        <taxon>Magnoliopsida</taxon>
        <taxon>eudicotyledons</taxon>
        <taxon>Gunneridae</taxon>
        <taxon>Pentapetalae</taxon>
        <taxon>rosids</taxon>
        <taxon>fabids</taxon>
        <taxon>Fabales</taxon>
        <taxon>Fabaceae</taxon>
        <taxon>Papilionoideae</taxon>
        <taxon>50 kb inversion clade</taxon>
        <taxon>NPAAA clade</taxon>
        <taxon>indigoferoid/millettioid clade</taxon>
        <taxon>Phaseoleae</taxon>
        <taxon>Glycine</taxon>
        <taxon>Glycine subgen. Soja</taxon>
    </lineage>
</organism>
<dbReference type="CDD" id="cd20406">
    <property type="entry name" value="Tudor_Agenet_AtDUF_rpt2_4"/>
    <property type="match status" value="1"/>
</dbReference>
<dbReference type="PROSITE" id="PS50181">
    <property type="entry name" value="FBOX"/>
    <property type="match status" value="1"/>
</dbReference>
<evidence type="ECO:0000259" key="1">
    <source>
        <dbReference type="PROSITE" id="PS50181"/>
    </source>
</evidence>
<dbReference type="SMR" id="A0A0B2PP14"/>
<gene>
    <name evidence="3" type="ORF">D0Y65_044059</name>
    <name evidence="2" type="ORF">glysoja_029058</name>
</gene>
<dbReference type="Gene3D" id="1.20.1280.50">
    <property type="match status" value="1"/>
</dbReference>
<dbReference type="PANTHER" id="PTHR31900:SF30">
    <property type="entry name" value="SUPERFAMILY PROTEIN, PUTATIVE-RELATED"/>
    <property type="match status" value="1"/>
</dbReference>
<protein>
    <submittedName>
        <fullName evidence="2">FBD-associated F-box protein</fullName>
    </submittedName>
</protein>
<dbReference type="InterPro" id="IPR050232">
    <property type="entry name" value="FBL13/AtMIF1-like"/>
</dbReference>
<dbReference type="EMBL" id="QZWG01000016">
    <property type="protein sequence ID" value="RZB61585.1"/>
    <property type="molecule type" value="Genomic_DNA"/>
</dbReference>
<evidence type="ECO:0000313" key="4">
    <source>
        <dbReference type="Proteomes" id="UP000289340"/>
    </source>
</evidence>
<dbReference type="InterPro" id="IPR053781">
    <property type="entry name" value="F-box_AtFBL13-like"/>
</dbReference>
<accession>A0A0B2PP14</accession>
<dbReference type="Gene3D" id="3.80.10.10">
    <property type="entry name" value="Ribonuclease Inhibitor"/>
    <property type="match status" value="1"/>
</dbReference>
<dbReference type="SMART" id="SM00743">
    <property type="entry name" value="Agenet"/>
    <property type="match status" value="2"/>
</dbReference>
<proteinExistence type="predicted"/>
<sequence>MVPKPMVFELGSAVEVSIYDGSWFSGTIIGCDNSDRFLVQYHCNSVEIAVVSLHHLRPLPPPNSHQEFKSGDKVEVFHDHCWREGHITGDLVNGRFVVSFRYSKEMTFPKEQLREHRQWINDNWVSSNRDRISELPDNVLLHIMNFVDTKDAVKTCVLSKRWKDLGKGLVKLTFSPNLFELGLVGTVESADLLKVNGLVESFKKFASWVFSSRDDSCSLLNLTIRHTWTEPEHLDRIIKYAVFHNVQHLTLRIYSGFRPNFESIPLIFFSKSLTYLEIWNGCDLPEIILPKSLNLPALKSLKIGYFKFTATDNDCAEPFSNCLVLNSLMLIGCSLHDDAQVLRISNSTLSRLTIFGGKTYQIVLSTPNLSSFTILDSTVSHQLFSTCNLPFLGEVNIDMYRDGGSDEGWNEKSSIIMKWLHVLANVKMLTLYPRAFEIILRELSNPISLRPQPPSFVRLESLTVNTRLYANISDEVLISTLLGYLLQNSPMDKLDIINV</sequence>
<dbReference type="InterPro" id="IPR008395">
    <property type="entry name" value="Agenet-like_dom"/>
</dbReference>
<feature type="domain" description="F-box" evidence="1">
    <location>
        <begin position="129"/>
        <end position="177"/>
    </location>
</feature>
<dbReference type="Pfam" id="PF00646">
    <property type="entry name" value="F-box"/>
    <property type="match status" value="1"/>
</dbReference>
<dbReference type="Proteomes" id="UP000053555">
    <property type="component" value="Unassembled WGS sequence"/>
</dbReference>
<evidence type="ECO:0000313" key="2">
    <source>
        <dbReference type="EMBL" id="KHN09287.1"/>
    </source>
</evidence>
<dbReference type="Proteomes" id="UP000289340">
    <property type="component" value="Chromosome 16"/>
</dbReference>
<name>A0A0B2PP14_GLYSO</name>
<dbReference type="AlphaFoldDB" id="A0A0B2PP14"/>
<dbReference type="InterPro" id="IPR001810">
    <property type="entry name" value="F-box_dom"/>
</dbReference>
<evidence type="ECO:0000313" key="3">
    <source>
        <dbReference type="EMBL" id="RZB61585.1"/>
    </source>
</evidence>
<dbReference type="InterPro" id="IPR014002">
    <property type="entry name" value="Agenet_dom_plant"/>
</dbReference>